<evidence type="ECO:0000313" key="2">
    <source>
        <dbReference type="EMBL" id="NBL64902.1"/>
    </source>
</evidence>
<proteinExistence type="predicted"/>
<reference evidence="5" key="1">
    <citation type="submission" date="2020-01" db="EMBL/GenBank/DDBJ databases">
        <title>Sphingomonas sp. strain CSW-10.</title>
        <authorList>
            <person name="Chen W.-M."/>
        </authorList>
    </citation>
    <scope>NUCLEOTIDE SEQUENCE [LARGE SCALE GENOMIC DNA]</scope>
    <source>
        <strain evidence="5">NST-5</strain>
    </source>
</reference>
<accession>A0ABW9ZC63</accession>
<comment type="caution">
    <text evidence="2">The sequence shown here is derived from an EMBL/GenBank/DDBJ whole genome shotgun (WGS) entry which is preliminary data.</text>
</comment>
<evidence type="ECO:0000259" key="1">
    <source>
        <dbReference type="Pfam" id="PF13333"/>
    </source>
</evidence>
<evidence type="ECO:0000313" key="3">
    <source>
        <dbReference type="EMBL" id="NBL66067.1"/>
    </source>
</evidence>
<dbReference type="EMBL" id="JAABLM010000022">
    <property type="protein sequence ID" value="NBL66067.1"/>
    <property type="molecule type" value="Genomic_DNA"/>
</dbReference>
<dbReference type="EMBL" id="JAABLM010000022">
    <property type="protein sequence ID" value="NBL66090.1"/>
    <property type="molecule type" value="Genomic_DNA"/>
</dbReference>
<dbReference type="Pfam" id="PF13333">
    <property type="entry name" value="rve_2"/>
    <property type="match status" value="1"/>
</dbReference>
<evidence type="ECO:0000313" key="4">
    <source>
        <dbReference type="EMBL" id="NBL66090.1"/>
    </source>
</evidence>
<protein>
    <submittedName>
        <fullName evidence="2">IS3 family transposase</fullName>
    </submittedName>
</protein>
<feature type="domain" description="Integrase catalytic" evidence="1">
    <location>
        <begin position="1"/>
        <end position="26"/>
    </location>
</feature>
<evidence type="ECO:0000313" key="5">
    <source>
        <dbReference type="Proteomes" id="UP000798602"/>
    </source>
</evidence>
<dbReference type="EMBL" id="JAABLM010000006">
    <property type="protein sequence ID" value="NBL64902.1"/>
    <property type="molecule type" value="Genomic_DNA"/>
</dbReference>
<reference evidence="2" key="2">
    <citation type="submission" date="2020-01" db="EMBL/GenBank/DDBJ databases">
        <authorList>
            <person name="Chen W.-M."/>
        </authorList>
    </citation>
    <scope>NUCLEOTIDE SEQUENCE</scope>
    <source>
        <strain evidence="2">NST-5</strain>
    </source>
</reference>
<name>A0ABW9ZC63_9FLAO</name>
<organism evidence="2 5">
    <name type="scientific">Flavobacterium ichthyis</name>
    <dbReference type="NCBI Taxonomy" id="2698827"/>
    <lineage>
        <taxon>Bacteria</taxon>
        <taxon>Pseudomonadati</taxon>
        <taxon>Bacteroidota</taxon>
        <taxon>Flavobacteriia</taxon>
        <taxon>Flavobacteriales</taxon>
        <taxon>Flavobacteriaceae</taxon>
        <taxon>Flavobacterium</taxon>
    </lineage>
</organism>
<sequence>NYITYYNNDRIKSNLNKMSPIKYRAHHYQI</sequence>
<dbReference type="InterPro" id="IPR001584">
    <property type="entry name" value="Integrase_cat-core"/>
</dbReference>
<dbReference type="Proteomes" id="UP000798602">
    <property type="component" value="Unassembled WGS sequence"/>
</dbReference>
<gene>
    <name evidence="2" type="ORF">GV828_06780</name>
    <name evidence="3" type="ORF">GV828_12750</name>
    <name evidence="4" type="ORF">GV828_12865</name>
</gene>
<keyword evidence="5" id="KW-1185">Reference proteome</keyword>
<feature type="non-terminal residue" evidence="2">
    <location>
        <position position="1"/>
    </location>
</feature>